<comment type="caution">
    <text evidence="1">The sequence shown here is derived from an EMBL/GenBank/DDBJ whole genome shotgun (WGS) entry which is preliminary data.</text>
</comment>
<organism evidence="1 2">
    <name type="scientific">Meloidogyne enterolobii</name>
    <name type="common">Root-knot nematode worm</name>
    <name type="synonym">Meloidogyne mayaguensis</name>
    <dbReference type="NCBI Taxonomy" id="390850"/>
    <lineage>
        <taxon>Eukaryota</taxon>
        <taxon>Metazoa</taxon>
        <taxon>Ecdysozoa</taxon>
        <taxon>Nematoda</taxon>
        <taxon>Chromadorea</taxon>
        <taxon>Rhabditida</taxon>
        <taxon>Tylenchina</taxon>
        <taxon>Tylenchomorpha</taxon>
        <taxon>Tylenchoidea</taxon>
        <taxon>Meloidogynidae</taxon>
        <taxon>Meloidogyninae</taxon>
        <taxon>Meloidogyne</taxon>
    </lineage>
</organism>
<evidence type="ECO:0000313" key="1">
    <source>
        <dbReference type="EMBL" id="CAK5059113.1"/>
    </source>
</evidence>
<protein>
    <submittedName>
        <fullName evidence="1">Uncharacterized protein</fullName>
    </submittedName>
</protein>
<keyword evidence="2" id="KW-1185">Reference proteome</keyword>
<name>A0ACB0YSF7_MELEN</name>
<dbReference type="EMBL" id="CAVMJV010000017">
    <property type="protein sequence ID" value="CAK5059113.1"/>
    <property type="molecule type" value="Genomic_DNA"/>
</dbReference>
<proteinExistence type="predicted"/>
<evidence type="ECO:0000313" key="2">
    <source>
        <dbReference type="Proteomes" id="UP001497535"/>
    </source>
</evidence>
<dbReference type="Proteomes" id="UP001497535">
    <property type="component" value="Unassembled WGS sequence"/>
</dbReference>
<gene>
    <name evidence="1" type="ORF">MENTE1834_LOCUS15623</name>
</gene>
<reference evidence="1" key="1">
    <citation type="submission" date="2023-11" db="EMBL/GenBank/DDBJ databases">
        <authorList>
            <person name="Poullet M."/>
        </authorList>
    </citation>
    <scope>NUCLEOTIDE SEQUENCE</scope>
    <source>
        <strain evidence="1">E1834</strain>
    </source>
</reference>
<accession>A0ACB0YSF7</accession>
<sequence length="160" mass="17373">MDNNQQQTPAFVGRGRGGRANFGNVSSRTDSISDNNDTTSNEQQQVNGRGGARFGRGRGIFGNDTSKTNNFSAINNSSTTNDDQQNTIFNGRGGTRGRSRGSFGNNAAPIDNSQAFDNNSTTSNQQPVRGKAAIRSWRGNNRGGNLGSGKFEYWFYFRSQ</sequence>